<dbReference type="Proteomes" id="UP000094385">
    <property type="component" value="Unassembled WGS sequence"/>
</dbReference>
<reference evidence="1 2" key="1">
    <citation type="journal article" date="2016" name="Proc. Natl. Acad. Sci. U.S.A.">
        <title>Comparative genomics of biotechnologically important yeasts.</title>
        <authorList>
            <person name="Riley R."/>
            <person name="Haridas S."/>
            <person name="Wolfe K.H."/>
            <person name="Lopes M.R."/>
            <person name="Hittinger C.T."/>
            <person name="Goeker M."/>
            <person name="Salamov A.A."/>
            <person name="Wisecaver J.H."/>
            <person name="Long T.M."/>
            <person name="Calvey C.H."/>
            <person name="Aerts A.L."/>
            <person name="Barry K.W."/>
            <person name="Choi C."/>
            <person name="Clum A."/>
            <person name="Coughlan A.Y."/>
            <person name="Deshpande S."/>
            <person name="Douglass A.P."/>
            <person name="Hanson S.J."/>
            <person name="Klenk H.-P."/>
            <person name="LaButti K.M."/>
            <person name="Lapidus A."/>
            <person name="Lindquist E.A."/>
            <person name="Lipzen A.M."/>
            <person name="Meier-Kolthoff J.P."/>
            <person name="Ohm R.A."/>
            <person name="Otillar R.P."/>
            <person name="Pangilinan J.L."/>
            <person name="Peng Y."/>
            <person name="Rokas A."/>
            <person name="Rosa C.A."/>
            <person name="Scheuner C."/>
            <person name="Sibirny A.A."/>
            <person name="Slot J.C."/>
            <person name="Stielow J.B."/>
            <person name="Sun H."/>
            <person name="Kurtzman C.P."/>
            <person name="Blackwell M."/>
            <person name="Grigoriev I.V."/>
            <person name="Jeffries T.W."/>
        </authorList>
    </citation>
    <scope>NUCLEOTIDE SEQUENCE [LARGE SCALE GENOMIC DNA]</scope>
    <source>
        <strain evidence="1 2">NRRL Y-11557</strain>
    </source>
</reference>
<evidence type="ECO:0000313" key="1">
    <source>
        <dbReference type="EMBL" id="ODQ74717.1"/>
    </source>
</evidence>
<keyword evidence="2" id="KW-1185">Reference proteome</keyword>
<gene>
    <name evidence="1" type="ORF">LIPSTDRAFT_227498</name>
</gene>
<dbReference type="AlphaFoldDB" id="A0A1E3QCG2"/>
<evidence type="ECO:0000313" key="2">
    <source>
        <dbReference type="Proteomes" id="UP000094385"/>
    </source>
</evidence>
<sequence>MQPITSFDQFISYLLKIRYCSFWPSSYDFVAVNDFIITIAAGAATGASLQVLLLTRPCSAYYTFGMVGAVRSHFLTNWSGQTCWYNCVVFYQTRQLQRGKEDQSDVRVEFFMPPTFSFDVLHSHVCKLN</sequence>
<protein>
    <submittedName>
        <fullName evidence="1">Uncharacterized protein</fullName>
    </submittedName>
</protein>
<accession>A0A1E3QCG2</accession>
<dbReference type="EMBL" id="KV454291">
    <property type="protein sequence ID" value="ODQ74717.1"/>
    <property type="molecule type" value="Genomic_DNA"/>
</dbReference>
<organism evidence="1 2">
    <name type="scientific">Lipomyces starkeyi NRRL Y-11557</name>
    <dbReference type="NCBI Taxonomy" id="675824"/>
    <lineage>
        <taxon>Eukaryota</taxon>
        <taxon>Fungi</taxon>
        <taxon>Dikarya</taxon>
        <taxon>Ascomycota</taxon>
        <taxon>Saccharomycotina</taxon>
        <taxon>Lipomycetes</taxon>
        <taxon>Lipomycetales</taxon>
        <taxon>Lipomycetaceae</taxon>
        <taxon>Lipomyces</taxon>
    </lineage>
</organism>
<proteinExistence type="predicted"/>
<name>A0A1E3QCG2_LIPST</name>